<evidence type="ECO:0000313" key="2">
    <source>
        <dbReference type="Proteomes" id="UP000299102"/>
    </source>
</evidence>
<accession>A0A4C1XZR8</accession>
<dbReference type="EMBL" id="BGZK01001000">
    <property type="protein sequence ID" value="GBP68062.1"/>
    <property type="molecule type" value="Genomic_DNA"/>
</dbReference>
<gene>
    <name evidence="1" type="ORF">EVAR_45347_1</name>
</gene>
<name>A0A4C1XZR8_EUMVA</name>
<organism evidence="1 2">
    <name type="scientific">Eumeta variegata</name>
    <name type="common">Bagworm moth</name>
    <name type="synonym">Eumeta japonica</name>
    <dbReference type="NCBI Taxonomy" id="151549"/>
    <lineage>
        <taxon>Eukaryota</taxon>
        <taxon>Metazoa</taxon>
        <taxon>Ecdysozoa</taxon>
        <taxon>Arthropoda</taxon>
        <taxon>Hexapoda</taxon>
        <taxon>Insecta</taxon>
        <taxon>Pterygota</taxon>
        <taxon>Neoptera</taxon>
        <taxon>Endopterygota</taxon>
        <taxon>Lepidoptera</taxon>
        <taxon>Glossata</taxon>
        <taxon>Ditrysia</taxon>
        <taxon>Tineoidea</taxon>
        <taxon>Psychidae</taxon>
        <taxon>Oiketicinae</taxon>
        <taxon>Eumeta</taxon>
    </lineage>
</organism>
<protein>
    <submittedName>
        <fullName evidence="1">Uncharacterized protein</fullName>
    </submittedName>
</protein>
<evidence type="ECO:0000313" key="1">
    <source>
        <dbReference type="EMBL" id="GBP68062.1"/>
    </source>
</evidence>
<dbReference type="Proteomes" id="UP000299102">
    <property type="component" value="Unassembled WGS sequence"/>
</dbReference>
<reference evidence="1 2" key="1">
    <citation type="journal article" date="2019" name="Commun. Biol.">
        <title>The bagworm genome reveals a unique fibroin gene that provides high tensile strength.</title>
        <authorList>
            <person name="Kono N."/>
            <person name="Nakamura H."/>
            <person name="Ohtoshi R."/>
            <person name="Tomita M."/>
            <person name="Numata K."/>
            <person name="Arakawa K."/>
        </authorList>
    </citation>
    <scope>NUCLEOTIDE SEQUENCE [LARGE SCALE GENOMIC DNA]</scope>
</reference>
<proteinExistence type="predicted"/>
<sequence>MLYKKFYISNAPQLELHSIGFAYGENASGSGSAVESIVSPRGCYCKPRPALSQLDGPKIPSPQGEIKRLREGVVLGGWAWV</sequence>
<comment type="caution">
    <text evidence="1">The sequence shown here is derived from an EMBL/GenBank/DDBJ whole genome shotgun (WGS) entry which is preliminary data.</text>
</comment>
<dbReference type="AlphaFoldDB" id="A0A4C1XZR8"/>
<keyword evidence="2" id="KW-1185">Reference proteome</keyword>